<evidence type="ECO:0000313" key="8">
    <source>
        <dbReference type="EMBL" id="KAK4535672.1"/>
    </source>
</evidence>
<feature type="transmembrane region" description="Helical" evidence="6">
    <location>
        <begin position="374"/>
        <end position="393"/>
    </location>
</feature>
<dbReference type="Proteomes" id="UP001301350">
    <property type="component" value="Unassembled WGS sequence"/>
</dbReference>
<feature type="transmembrane region" description="Helical" evidence="6">
    <location>
        <begin position="512"/>
        <end position="538"/>
    </location>
</feature>
<feature type="transmembrane region" description="Helical" evidence="6">
    <location>
        <begin position="429"/>
        <end position="447"/>
    </location>
</feature>
<evidence type="ECO:0000256" key="1">
    <source>
        <dbReference type="ARBA" id="ARBA00004141"/>
    </source>
</evidence>
<comment type="subcellular location">
    <subcellularLocation>
        <location evidence="1">Membrane</location>
        <topology evidence="1">Multi-pass membrane protein</topology>
    </subcellularLocation>
</comment>
<comment type="caution">
    <text evidence="8">The sequence shown here is derived from an EMBL/GenBank/DDBJ whole genome shotgun (WGS) entry which is preliminary data.</text>
</comment>
<feature type="transmembrane region" description="Helical" evidence="6">
    <location>
        <begin position="94"/>
        <end position="114"/>
    </location>
</feature>
<feature type="transmembrane region" description="Helical" evidence="6">
    <location>
        <begin position="246"/>
        <end position="276"/>
    </location>
</feature>
<dbReference type="InterPro" id="IPR004680">
    <property type="entry name" value="Cit_transptr-like_dom"/>
</dbReference>
<feature type="transmembrane region" description="Helical" evidence="6">
    <location>
        <begin position="476"/>
        <end position="500"/>
    </location>
</feature>
<dbReference type="GO" id="GO:0006817">
    <property type="term" value="P:phosphate ion transport"/>
    <property type="evidence" value="ECO:0007669"/>
    <property type="project" value="TreeGrafter"/>
</dbReference>
<feature type="domain" description="Citrate transporter-like" evidence="7">
    <location>
        <begin position="155"/>
        <end position="393"/>
    </location>
</feature>
<feature type="transmembrane region" description="Helical" evidence="6">
    <location>
        <begin position="405"/>
        <end position="422"/>
    </location>
</feature>
<feature type="transmembrane region" description="Helical" evidence="6">
    <location>
        <begin position="162"/>
        <end position="182"/>
    </location>
</feature>
<evidence type="ECO:0000313" key="9">
    <source>
        <dbReference type="Proteomes" id="UP001301350"/>
    </source>
</evidence>
<keyword evidence="5 6" id="KW-0472">Membrane</keyword>
<accession>A0AAV9ITT5</accession>
<keyword evidence="4 6" id="KW-1133">Transmembrane helix</keyword>
<evidence type="ECO:0000256" key="4">
    <source>
        <dbReference type="ARBA" id="ARBA00022989"/>
    </source>
</evidence>
<dbReference type="AlphaFoldDB" id="A0AAV9ITT5"/>
<evidence type="ECO:0000256" key="5">
    <source>
        <dbReference type="ARBA" id="ARBA00023136"/>
    </source>
</evidence>
<dbReference type="PANTHER" id="PTHR10283">
    <property type="entry name" value="SOLUTE CARRIER FAMILY 13 MEMBER"/>
    <property type="match status" value="1"/>
</dbReference>
<dbReference type="GO" id="GO:0005886">
    <property type="term" value="C:plasma membrane"/>
    <property type="evidence" value="ECO:0007669"/>
    <property type="project" value="TreeGrafter"/>
</dbReference>
<feature type="transmembrane region" description="Helical" evidence="6">
    <location>
        <begin position="329"/>
        <end position="353"/>
    </location>
</feature>
<gene>
    <name evidence="8" type="ORF">CDCA_CDCA05G1697</name>
</gene>
<organism evidence="8 9">
    <name type="scientific">Cyanidium caldarium</name>
    <name type="common">Red alga</name>
    <dbReference type="NCBI Taxonomy" id="2771"/>
    <lineage>
        <taxon>Eukaryota</taxon>
        <taxon>Rhodophyta</taxon>
        <taxon>Bangiophyceae</taxon>
        <taxon>Cyanidiales</taxon>
        <taxon>Cyanidiaceae</taxon>
        <taxon>Cyanidium</taxon>
    </lineage>
</organism>
<keyword evidence="2" id="KW-0813">Transport</keyword>
<protein>
    <recommendedName>
        <fullName evidence="7">Citrate transporter-like domain-containing protein</fullName>
    </recommendedName>
</protein>
<feature type="transmembrane region" description="Helical" evidence="6">
    <location>
        <begin position="207"/>
        <end position="226"/>
    </location>
</feature>
<evidence type="ECO:0000256" key="2">
    <source>
        <dbReference type="ARBA" id="ARBA00022448"/>
    </source>
</evidence>
<keyword evidence="3 6" id="KW-0812">Transmembrane</keyword>
<sequence length="582" mass="61802">MVVSFDLEWGGKHGEAAASASPPRLRHLREGVEFEFARLFYDGDVESARNELNESVRDLIVWERNTIWRDMLLDERRKRGTHAKKTGERDRPFATFRPVPFVVALALFLAISWAPRRLFGFLQRHHVGGAARHAPNADDGGAAQRCLALMVAATMLWATEAVPLYVTSLAIPLASVAAGVFLDKKGAQVLPPAEAARTAIAAMSSPVVLLILGGYSIAAALSKYAIDKTLAVAVLSRTRRPQEVLMLLMLLGLVLSMLVSNVAAPVLLVGLILPVLRALPPGTPFTKCALLGVAVACNIGGMTSPIASPQNAIALDALRSSQSISFSEWLSVALPLSVLLVLVSHAFLLVRFGHGGMAALPAFPMHRPLRGKDIRSSHVVVLLTVAVTVALWISKSVSERLGGDGIVALVPVLVFMGTGLLSKEDFNALPFNVIYLVSGGIVLGAAVRSSRLLEVIAATIEEAVEGAGLWRIFTTFAAFTLLIACVMSHTVTSIIVSPILAELGTSLGHPRLLVMGGALACSGAMALPVSSFPNMAVVNTENELGLPYVDAREFMRSGLPLTVLAGGAIVSVGYLGMLWLGM</sequence>
<name>A0AAV9ITT5_CYACA</name>
<dbReference type="PANTHER" id="PTHR10283:SF92">
    <property type="entry name" value="LOW-AFFINITY PHOSPHATE TRANSPORTER PHO91"/>
    <property type="match status" value="1"/>
</dbReference>
<keyword evidence="9" id="KW-1185">Reference proteome</keyword>
<dbReference type="GO" id="GO:0005315">
    <property type="term" value="F:phosphate transmembrane transporter activity"/>
    <property type="evidence" value="ECO:0007669"/>
    <property type="project" value="TreeGrafter"/>
</dbReference>
<reference evidence="8 9" key="1">
    <citation type="submission" date="2022-07" db="EMBL/GenBank/DDBJ databases">
        <title>Genome-wide signatures of adaptation to extreme environments.</title>
        <authorList>
            <person name="Cho C.H."/>
            <person name="Yoon H.S."/>
        </authorList>
    </citation>
    <scope>NUCLEOTIDE SEQUENCE [LARGE SCALE GENOMIC DNA]</scope>
    <source>
        <strain evidence="8 9">DBV 063 E5</strain>
    </source>
</reference>
<evidence type="ECO:0000259" key="7">
    <source>
        <dbReference type="Pfam" id="PF03600"/>
    </source>
</evidence>
<evidence type="ECO:0000256" key="3">
    <source>
        <dbReference type="ARBA" id="ARBA00022692"/>
    </source>
</evidence>
<feature type="domain" description="Citrate transporter-like" evidence="7">
    <location>
        <begin position="406"/>
        <end position="564"/>
    </location>
</feature>
<dbReference type="Pfam" id="PF03600">
    <property type="entry name" value="CitMHS"/>
    <property type="match status" value="2"/>
</dbReference>
<dbReference type="GO" id="GO:0006797">
    <property type="term" value="P:polyphosphate metabolic process"/>
    <property type="evidence" value="ECO:0007669"/>
    <property type="project" value="TreeGrafter"/>
</dbReference>
<proteinExistence type="predicted"/>
<feature type="transmembrane region" description="Helical" evidence="6">
    <location>
        <begin position="558"/>
        <end position="580"/>
    </location>
</feature>
<evidence type="ECO:0000256" key="6">
    <source>
        <dbReference type="SAM" id="Phobius"/>
    </source>
</evidence>
<dbReference type="EMBL" id="JANCYW010000005">
    <property type="protein sequence ID" value="KAK4535672.1"/>
    <property type="molecule type" value="Genomic_DNA"/>
</dbReference>